<keyword evidence="7" id="KW-1185">Reference proteome</keyword>
<dbReference type="GO" id="GO:0005524">
    <property type="term" value="F:ATP binding"/>
    <property type="evidence" value="ECO:0007669"/>
    <property type="project" value="UniProtKB-KW"/>
</dbReference>
<dbReference type="PROSITE" id="PS51194">
    <property type="entry name" value="HELICASE_CTER"/>
    <property type="match status" value="1"/>
</dbReference>
<evidence type="ECO:0000256" key="3">
    <source>
        <dbReference type="SAM" id="MobiDB-lite"/>
    </source>
</evidence>
<keyword evidence="6" id="KW-0347">Helicase</keyword>
<evidence type="ECO:0000259" key="5">
    <source>
        <dbReference type="PROSITE" id="PS51194"/>
    </source>
</evidence>
<dbReference type="PANTHER" id="PTHR14074:SF16">
    <property type="entry name" value="ANTIVIRAL INNATE IMMUNE RESPONSE RECEPTOR RIG-I"/>
    <property type="match status" value="1"/>
</dbReference>
<gene>
    <name evidence="6" type="ORF">NESM_000492000</name>
</gene>
<dbReference type="PROSITE" id="PS51192">
    <property type="entry name" value="HELICASE_ATP_BIND_1"/>
    <property type="match status" value="1"/>
</dbReference>
<dbReference type="EMBL" id="JAECZO010000058">
    <property type="protein sequence ID" value="KAK7195630.1"/>
    <property type="molecule type" value="Genomic_DNA"/>
</dbReference>
<evidence type="ECO:0000256" key="1">
    <source>
        <dbReference type="ARBA" id="ARBA00022741"/>
    </source>
</evidence>
<dbReference type="Gene3D" id="3.40.50.300">
    <property type="entry name" value="P-loop containing nucleotide triphosphate hydrolases"/>
    <property type="match status" value="2"/>
</dbReference>
<sequence length="1290" mass="137671">MDGWNFYQSLGSATSSGGHAGSGAMAPSAPGSVGVPRASAAASAPAEETAPSSSAATWPGTDALFAAKLHDIYSRLRPYQRELFRKAALQDSIVYLPTGGGKTWVAAALLCYQLAIHRGTRVLFAARSVALADQQATVLRELLGVPVVCVTGGAKEVKSAQAFLSCIQYRVAVFTAVILARWIGECPEMISKGITSMVVLDEVHHARAGEYELLCEQLHSIRGGGVDIGVGDDDDVYAGDGDATDDAEARLYAAGRRSPDAVVLGGRLRTAVNEEHTLHAEWQQLRASVPVSDGISSSVRGGGGGDGIGVRVESPVLDLMLSSPIRDTTLPHLVGLSASPVVNFTGAENSLVRLLVITRSRLIGVVEERADLQQHLPQPALVALSFLPLFGDRVLKVQLRSVIVALYPRITALIVGTAEGKKLGVLPTTSIMSASFAVQCDQVETSKVLSPHFVKTVRLPRRSALVAELESFQAQVLHRRQTIGEAVDSTSTASRATSVSSWVRVEDLQPAEEAQICLDFISSALRLMKCVSLMLIALETESQQRMAQVLWNSYPPEELDRMRATSLAMTSVVLRPILGQLFCLVYAVTTQHEKPNTIRDNGVDAPAAPVPSSPGTTPSTAGAVTLSDATMAAAVNTVPASLRCLSTRTQVFMRLFAELALLAVTMASSGASTSEGSLRVLAFVDTRQMAAYLMEILHQHSPWTAAVLRPAVLLGQGSGKGPGKKQNSMTRPQQLEVLERLRSGTTHLVFATTVAEEGIDVPACHVVLRCSLQTEMRSIIQCCGRLRMKKTLFLSLSNLLDGNPRLGFVLGAVRKSEAVLRALARRSVHDTWCLAQDSLVDGADRDNPASADGSTSEWDGAASPTGAASAVSNSVGGDRSNWEVQSLQFRHHQIIGALQRLYEADVFCVERRDLAGSSVEEVRCTVLLSVPTRAAAVRGHMTSPAMGRGRLHTTVAGSAEAVRWVRVCGVATGGSTRAYSTAFAEFCRSAERLGMLGRGGQVVEMRVFEPSPDVPDPVGMWGVSAMEPLSQSATFTYATARTPSVILLGNSLCLCRRTTLPPEVLVRLFSECASVMAVYTHDLWSSRIEPQSLLLAEVKDAGMPAPAFTRGHGAHKGGGADVGEDTMSSCTGLGASESEGSRATVSYSGTLTGSREWYKARHGSEAGRAHLCLDEVEVRFRVPQLRVGVAAARAMHTTTTTPTAGAQSRARMGECDVVQRDVVIQQRSNDGAWVSETVREIRVSHRGPYAVQVVSLAALRLLDVCVVHGVTEEQVVEGLQTCRHIPRLGV</sequence>
<dbReference type="Pfam" id="PF00271">
    <property type="entry name" value="Helicase_C"/>
    <property type="match status" value="1"/>
</dbReference>
<comment type="caution">
    <text evidence="6">The sequence shown here is derived from an EMBL/GenBank/DDBJ whole genome shotgun (WGS) entry which is preliminary data.</text>
</comment>
<dbReference type="Proteomes" id="UP001430356">
    <property type="component" value="Unassembled WGS sequence"/>
</dbReference>
<dbReference type="InterPro" id="IPR051363">
    <property type="entry name" value="RLR_Helicase"/>
</dbReference>
<protein>
    <submittedName>
        <fullName evidence="6">Helicase-like protein, putative Type III restriction enzyme</fullName>
    </submittedName>
</protein>
<proteinExistence type="predicted"/>
<keyword evidence="6" id="KW-0378">Hydrolase</keyword>
<dbReference type="SMART" id="SM00490">
    <property type="entry name" value="HELICc"/>
    <property type="match status" value="1"/>
</dbReference>
<dbReference type="GO" id="GO:0005737">
    <property type="term" value="C:cytoplasm"/>
    <property type="evidence" value="ECO:0007669"/>
    <property type="project" value="TreeGrafter"/>
</dbReference>
<dbReference type="SMART" id="SM00487">
    <property type="entry name" value="DEXDc"/>
    <property type="match status" value="1"/>
</dbReference>
<dbReference type="GO" id="GO:0003676">
    <property type="term" value="F:nucleic acid binding"/>
    <property type="evidence" value="ECO:0007669"/>
    <property type="project" value="InterPro"/>
</dbReference>
<evidence type="ECO:0000256" key="2">
    <source>
        <dbReference type="ARBA" id="ARBA00022840"/>
    </source>
</evidence>
<keyword evidence="2" id="KW-0067">ATP-binding</keyword>
<keyword evidence="1" id="KW-0547">Nucleotide-binding</keyword>
<dbReference type="InterPro" id="IPR001650">
    <property type="entry name" value="Helicase_C-like"/>
</dbReference>
<evidence type="ECO:0000259" key="4">
    <source>
        <dbReference type="PROSITE" id="PS51192"/>
    </source>
</evidence>
<reference evidence="6 7" key="1">
    <citation type="journal article" date="2021" name="MBio">
        <title>A New Model Trypanosomatid, Novymonas esmeraldas: Genomic Perception of Its 'Candidatus Pandoraea novymonadis' Endosymbiont.</title>
        <authorList>
            <person name="Zakharova A."/>
            <person name="Saura A."/>
            <person name="Butenko A."/>
            <person name="Podesvova L."/>
            <person name="Warmusova S."/>
            <person name="Kostygov A.Y."/>
            <person name="Nenarokova A."/>
            <person name="Lukes J."/>
            <person name="Opperdoes F.R."/>
            <person name="Yurchenko V."/>
        </authorList>
    </citation>
    <scope>NUCLEOTIDE SEQUENCE [LARGE SCALE GENOMIC DNA]</scope>
    <source>
        <strain evidence="6 7">E262AT.01</strain>
    </source>
</reference>
<dbReference type="InterPro" id="IPR027417">
    <property type="entry name" value="P-loop_NTPase"/>
</dbReference>
<feature type="region of interest" description="Disordered" evidence="3">
    <location>
        <begin position="36"/>
        <end position="56"/>
    </location>
</feature>
<feature type="region of interest" description="Disordered" evidence="3">
    <location>
        <begin position="844"/>
        <end position="875"/>
    </location>
</feature>
<feature type="region of interest" description="Disordered" evidence="3">
    <location>
        <begin position="1110"/>
        <end position="1146"/>
    </location>
</feature>
<dbReference type="GO" id="GO:0004386">
    <property type="term" value="F:helicase activity"/>
    <property type="evidence" value="ECO:0007669"/>
    <property type="project" value="UniProtKB-KW"/>
</dbReference>
<dbReference type="Pfam" id="PF00270">
    <property type="entry name" value="DEAD"/>
    <property type="match status" value="1"/>
</dbReference>
<dbReference type="SUPFAM" id="SSF52540">
    <property type="entry name" value="P-loop containing nucleoside triphosphate hydrolases"/>
    <property type="match status" value="2"/>
</dbReference>
<accession>A0AAW0EPI6</accession>
<dbReference type="PANTHER" id="PTHR14074">
    <property type="entry name" value="HELICASE WITH DEATH DOMAIN-RELATED"/>
    <property type="match status" value="1"/>
</dbReference>
<feature type="compositionally biased region" description="Low complexity" evidence="3">
    <location>
        <begin position="613"/>
        <end position="622"/>
    </location>
</feature>
<name>A0AAW0EPI6_9TRYP</name>
<evidence type="ECO:0000313" key="7">
    <source>
        <dbReference type="Proteomes" id="UP001430356"/>
    </source>
</evidence>
<feature type="domain" description="Helicase C-terminal" evidence="5">
    <location>
        <begin position="647"/>
        <end position="828"/>
    </location>
</feature>
<evidence type="ECO:0000313" key="6">
    <source>
        <dbReference type="EMBL" id="KAK7195630.1"/>
    </source>
</evidence>
<organism evidence="6 7">
    <name type="scientific">Novymonas esmeraldas</name>
    <dbReference type="NCBI Taxonomy" id="1808958"/>
    <lineage>
        <taxon>Eukaryota</taxon>
        <taxon>Discoba</taxon>
        <taxon>Euglenozoa</taxon>
        <taxon>Kinetoplastea</taxon>
        <taxon>Metakinetoplastina</taxon>
        <taxon>Trypanosomatida</taxon>
        <taxon>Trypanosomatidae</taxon>
        <taxon>Novymonas</taxon>
    </lineage>
</organism>
<feature type="region of interest" description="Disordered" evidence="3">
    <location>
        <begin position="596"/>
        <end position="622"/>
    </location>
</feature>
<dbReference type="InterPro" id="IPR011545">
    <property type="entry name" value="DEAD/DEAH_box_helicase_dom"/>
</dbReference>
<feature type="domain" description="Helicase ATP-binding" evidence="4">
    <location>
        <begin position="83"/>
        <end position="358"/>
    </location>
</feature>
<dbReference type="InterPro" id="IPR014001">
    <property type="entry name" value="Helicase_ATP-bd"/>
</dbReference>